<reference evidence="8 9" key="1">
    <citation type="journal article" date="2014" name="Genome Announc.">
        <title>Draft Genome Sequence of Advenella kashmirensis Strain W13003, a Polycyclic Aromatic Hydrocarbon-Degrading Bacterium.</title>
        <authorList>
            <person name="Wang X."/>
            <person name="Jin D."/>
            <person name="Zhou L."/>
            <person name="Wu L."/>
            <person name="An W."/>
            <person name="Zhao L."/>
        </authorList>
    </citation>
    <scope>NUCLEOTIDE SEQUENCE [LARGE SCALE GENOMIC DNA]</scope>
    <source>
        <strain evidence="8 9">W13003</strain>
    </source>
</reference>
<dbReference type="RefSeq" id="WP_024007098.1">
    <property type="nucleotide sequence ID" value="NZ_KI650982.1"/>
</dbReference>
<dbReference type="EC" id="2.7.7.47" evidence="3"/>
<comment type="catalytic activity">
    <reaction evidence="6">
        <text>streptomycin + ATP = 3''-O-adenylylstreptomycin + diphosphate</text>
        <dbReference type="Rhea" id="RHEA:20245"/>
        <dbReference type="ChEBI" id="CHEBI:30616"/>
        <dbReference type="ChEBI" id="CHEBI:33019"/>
        <dbReference type="ChEBI" id="CHEBI:58007"/>
        <dbReference type="ChEBI" id="CHEBI:58605"/>
        <dbReference type="EC" id="2.7.7.47"/>
    </reaction>
</comment>
<feature type="domain" description="Adenylyltransferase AadA C-terminal" evidence="7">
    <location>
        <begin position="158"/>
        <end position="259"/>
    </location>
</feature>
<dbReference type="InterPro" id="IPR043519">
    <property type="entry name" value="NT_sf"/>
</dbReference>
<evidence type="ECO:0000256" key="4">
    <source>
        <dbReference type="ARBA" id="ARBA00035252"/>
    </source>
</evidence>
<evidence type="ECO:0000256" key="3">
    <source>
        <dbReference type="ARBA" id="ARBA00035126"/>
    </source>
</evidence>
<dbReference type="HOGENOM" id="CLU_071584_0_0_4"/>
<dbReference type="EMBL" id="AYXT01000013">
    <property type="protein sequence ID" value="ETF00822.1"/>
    <property type="molecule type" value="Genomic_DNA"/>
</dbReference>
<dbReference type="NCBIfam" id="NF010309">
    <property type="entry name" value="PRK13746.1"/>
    <property type="match status" value="1"/>
</dbReference>
<sequence length="267" mass="29310">MNVTHTHQSVPASIAGQVAGACKLLSHHLGDTLRAIHLFGSAIDGGLKPCSDIDLLVTINSPLSTGVRRALMQDLLMISAWPATHDIIRALEITIVVHDAVVPWQYPAWRELQFGEWLRTELESGHHQEACADHDLAILLTQARQHSVCLAGPPAAALFDPIPEADLRRAYSETLAQWNEAADWQGEERNIALALARIWFSISTNTIAPKHIAAQWALERLPPEHESVLSTALAAYLGQAEDDLADRSAQMARFVHYVRSAIAQSQP</sequence>
<evidence type="ECO:0000259" key="7">
    <source>
        <dbReference type="Pfam" id="PF13427"/>
    </source>
</evidence>
<evidence type="ECO:0000313" key="9">
    <source>
        <dbReference type="Proteomes" id="UP000018733"/>
    </source>
</evidence>
<dbReference type="GO" id="GO:0070566">
    <property type="term" value="F:adenylyltransferase activity"/>
    <property type="evidence" value="ECO:0007669"/>
    <property type="project" value="InterPro"/>
</dbReference>
<dbReference type="OrthoDB" id="7058480at2"/>
<dbReference type="PIRSF" id="PIRSF000819">
    <property type="entry name" value="Streptomycin_3-adenylyltransf"/>
    <property type="match status" value="1"/>
</dbReference>
<dbReference type="PATRIC" id="fig|1424334.3.peg.4188"/>
<dbReference type="GO" id="GO:0009012">
    <property type="term" value="F:aminoglycoside 3''-adenylyltransferase activity"/>
    <property type="evidence" value="ECO:0007669"/>
    <property type="project" value="UniProtKB-EC"/>
</dbReference>
<gene>
    <name evidence="8" type="ORF">W822_20885</name>
</gene>
<dbReference type="Gene3D" id="3.30.460.10">
    <property type="entry name" value="Beta Polymerase, domain 2"/>
    <property type="match status" value="1"/>
</dbReference>
<evidence type="ECO:0000313" key="8">
    <source>
        <dbReference type="EMBL" id="ETF00822.1"/>
    </source>
</evidence>
<dbReference type="InterPro" id="IPR024172">
    <property type="entry name" value="AadA/Aad9"/>
</dbReference>
<evidence type="ECO:0000256" key="2">
    <source>
        <dbReference type="ARBA" id="ARBA00023251"/>
    </source>
</evidence>
<dbReference type="Pfam" id="PF13427">
    <property type="entry name" value="AadA_C"/>
    <property type="match status" value="1"/>
</dbReference>
<accession>V8QMD5</accession>
<dbReference type="GO" id="GO:0046677">
    <property type="term" value="P:response to antibiotic"/>
    <property type="evidence" value="ECO:0007669"/>
    <property type="project" value="UniProtKB-KW"/>
</dbReference>
<dbReference type="InterPro" id="IPR025184">
    <property type="entry name" value="AadA_C"/>
</dbReference>
<comment type="catalytic activity">
    <reaction evidence="5">
        <text>spectinomycin + ATP = 9-O-adenylylspectinomycin + diphosphate</text>
        <dbReference type="Rhea" id="RHEA:63228"/>
        <dbReference type="ChEBI" id="CHEBI:30616"/>
        <dbReference type="ChEBI" id="CHEBI:33019"/>
        <dbReference type="ChEBI" id="CHEBI:146260"/>
        <dbReference type="ChEBI" id="CHEBI:146261"/>
    </reaction>
</comment>
<dbReference type="eggNOG" id="COG1708">
    <property type="taxonomic scope" value="Bacteria"/>
</dbReference>
<keyword evidence="2" id="KW-0046">Antibiotic resistance</keyword>
<dbReference type="STRING" id="1424334.W822_20885"/>
<dbReference type="SUPFAM" id="SSF81301">
    <property type="entry name" value="Nucleotidyltransferase"/>
    <property type="match status" value="1"/>
</dbReference>
<name>V8QMD5_9BURK</name>
<comment type="caution">
    <text evidence="8">The sequence shown here is derived from an EMBL/GenBank/DDBJ whole genome shotgun (WGS) entry which is preliminary data.</text>
</comment>
<dbReference type="CDD" id="cd05403">
    <property type="entry name" value="NT_KNTase_like"/>
    <property type="match status" value="1"/>
</dbReference>
<evidence type="ECO:0000256" key="1">
    <source>
        <dbReference type="ARBA" id="ARBA00022679"/>
    </source>
</evidence>
<protein>
    <recommendedName>
        <fullName evidence="4">Aminoglycoside (3'') (9) adenylyltransferase</fullName>
        <ecNumber evidence="3">2.7.7.47</ecNumber>
    </recommendedName>
</protein>
<evidence type="ECO:0000256" key="5">
    <source>
        <dbReference type="ARBA" id="ARBA00047831"/>
    </source>
</evidence>
<organism evidence="8 9">
    <name type="scientific">Advenella kashmirensis W13003</name>
    <dbReference type="NCBI Taxonomy" id="1424334"/>
    <lineage>
        <taxon>Bacteria</taxon>
        <taxon>Pseudomonadati</taxon>
        <taxon>Pseudomonadota</taxon>
        <taxon>Betaproteobacteria</taxon>
        <taxon>Burkholderiales</taxon>
        <taxon>Alcaligenaceae</taxon>
    </lineage>
</organism>
<keyword evidence="1" id="KW-0808">Transferase</keyword>
<dbReference type="AlphaFoldDB" id="V8QMD5"/>
<proteinExistence type="predicted"/>
<evidence type="ECO:0000256" key="6">
    <source>
        <dbReference type="ARBA" id="ARBA00048566"/>
    </source>
</evidence>
<keyword evidence="9" id="KW-1185">Reference proteome</keyword>
<dbReference type="Proteomes" id="UP000018733">
    <property type="component" value="Unassembled WGS sequence"/>
</dbReference>